<reference evidence="1" key="1">
    <citation type="journal article" date="2019" name="bioRxiv">
        <title>The Genome of the Zebra Mussel, Dreissena polymorpha: A Resource for Invasive Species Research.</title>
        <authorList>
            <person name="McCartney M.A."/>
            <person name="Auch B."/>
            <person name="Kono T."/>
            <person name="Mallez S."/>
            <person name="Zhang Y."/>
            <person name="Obille A."/>
            <person name="Becker A."/>
            <person name="Abrahante J.E."/>
            <person name="Garbe J."/>
            <person name="Badalamenti J.P."/>
            <person name="Herman A."/>
            <person name="Mangelson H."/>
            <person name="Liachko I."/>
            <person name="Sullivan S."/>
            <person name="Sone E.D."/>
            <person name="Koren S."/>
            <person name="Silverstein K.A.T."/>
            <person name="Beckman K.B."/>
            <person name="Gohl D.M."/>
        </authorList>
    </citation>
    <scope>NUCLEOTIDE SEQUENCE</scope>
    <source>
        <strain evidence="1">Duluth1</strain>
        <tissue evidence="1">Whole animal</tissue>
    </source>
</reference>
<sequence length="55" mass="5726">MYGELAAGVRAGNPGCLAKKRCLVIGCVVCFKDFKSLSNVSPNSCVAEGTFLQTA</sequence>
<keyword evidence="2" id="KW-1185">Reference proteome</keyword>
<proteinExistence type="predicted"/>
<accession>A0A9D4IHI8</accession>
<dbReference type="EMBL" id="JAIWYP010000009">
    <property type="protein sequence ID" value="KAH3772053.1"/>
    <property type="molecule type" value="Genomic_DNA"/>
</dbReference>
<organism evidence="1 2">
    <name type="scientific">Dreissena polymorpha</name>
    <name type="common">Zebra mussel</name>
    <name type="synonym">Mytilus polymorpha</name>
    <dbReference type="NCBI Taxonomy" id="45954"/>
    <lineage>
        <taxon>Eukaryota</taxon>
        <taxon>Metazoa</taxon>
        <taxon>Spiralia</taxon>
        <taxon>Lophotrochozoa</taxon>
        <taxon>Mollusca</taxon>
        <taxon>Bivalvia</taxon>
        <taxon>Autobranchia</taxon>
        <taxon>Heteroconchia</taxon>
        <taxon>Euheterodonta</taxon>
        <taxon>Imparidentia</taxon>
        <taxon>Neoheterodontei</taxon>
        <taxon>Myida</taxon>
        <taxon>Dreissenoidea</taxon>
        <taxon>Dreissenidae</taxon>
        <taxon>Dreissena</taxon>
    </lineage>
</organism>
<dbReference type="Proteomes" id="UP000828390">
    <property type="component" value="Unassembled WGS sequence"/>
</dbReference>
<dbReference type="AlphaFoldDB" id="A0A9D4IHI8"/>
<evidence type="ECO:0000313" key="1">
    <source>
        <dbReference type="EMBL" id="KAH3772053.1"/>
    </source>
</evidence>
<protein>
    <submittedName>
        <fullName evidence="1">Uncharacterized protein</fullName>
    </submittedName>
</protein>
<evidence type="ECO:0000313" key="2">
    <source>
        <dbReference type="Proteomes" id="UP000828390"/>
    </source>
</evidence>
<gene>
    <name evidence="1" type="ORF">DPMN_173385</name>
</gene>
<name>A0A9D4IHI8_DREPO</name>
<reference evidence="1" key="2">
    <citation type="submission" date="2020-11" db="EMBL/GenBank/DDBJ databases">
        <authorList>
            <person name="McCartney M.A."/>
            <person name="Auch B."/>
            <person name="Kono T."/>
            <person name="Mallez S."/>
            <person name="Becker A."/>
            <person name="Gohl D.M."/>
            <person name="Silverstein K.A.T."/>
            <person name="Koren S."/>
            <person name="Bechman K.B."/>
            <person name="Herman A."/>
            <person name="Abrahante J.E."/>
            <person name="Garbe J."/>
        </authorList>
    </citation>
    <scope>NUCLEOTIDE SEQUENCE</scope>
    <source>
        <strain evidence="1">Duluth1</strain>
        <tissue evidence="1">Whole animal</tissue>
    </source>
</reference>
<comment type="caution">
    <text evidence="1">The sequence shown here is derived from an EMBL/GenBank/DDBJ whole genome shotgun (WGS) entry which is preliminary data.</text>
</comment>